<accession>A0ACB7YCU9</accession>
<comment type="caution">
    <text evidence="1">The sequence shown here is derived from an EMBL/GenBank/DDBJ whole genome shotgun (WGS) entry which is preliminary data.</text>
</comment>
<evidence type="ECO:0000313" key="2">
    <source>
        <dbReference type="Proteomes" id="UP000828048"/>
    </source>
</evidence>
<name>A0ACB7YCU9_9ERIC</name>
<evidence type="ECO:0000313" key="1">
    <source>
        <dbReference type="EMBL" id="KAH7850962.1"/>
    </source>
</evidence>
<dbReference type="EMBL" id="CM037158">
    <property type="protein sequence ID" value="KAH7850962.1"/>
    <property type="molecule type" value="Genomic_DNA"/>
</dbReference>
<proteinExistence type="predicted"/>
<keyword evidence="2" id="KW-1185">Reference proteome</keyword>
<protein>
    <submittedName>
        <fullName evidence="1">Uncharacterized protein</fullName>
    </submittedName>
</protein>
<reference evidence="1 2" key="1">
    <citation type="journal article" date="2021" name="Hortic Res">
        <title>High-quality reference genome and annotation aids understanding of berry development for evergreen blueberry (Vaccinium darrowii).</title>
        <authorList>
            <person name="Yu J."/>
            <person name="Hulse-Kemp A.M."/>
            <person name="Babiker E."/>
            <person name="Staton M."/>
        </authorList>
    </citation>
    <scope>NUCLEOTIDE SEQUENCE [LARGE SCALE GENOMIC DNA]</scope>
    <source>
        <strain evidence="2">cv. NJ 8807/NJ 8810</strain>
        <tissue evidence="1">Young leaf</tissue>
    </source>
</reference>
<dbReference type="Proteomes" id="UP000828048">
    <property type="component" value="Chromosome 8"/>
</dbReference>
<sequence length="301" mass="35045">MDSQNYGFFSNLMQSGSNFEEQYLMESQCFEQDNQVVSQETQSPAYVGPVSKKQQRRANFSIEEDKLLVSAWLNISMDPVQGTDQKKTAFWARVKEFFDKNKPYELNRTEVSLMNRWSTIQGATNKFCGCYAQVESRNQSGSNNEDKNQPKWFLECEKKSQSKQPRNGVAPCPTLNAINLEDDNVPTDNFVDLERPTGIKAEKKNFNQKNNEIQSSTQISGALEKITESRNKLVNKKLEMLEKTYAQEEEKIRIKKVGLQLEEFKEEERIMLLDISNLSEDQQEFYALRKREILEKRRKVQ</sequence>
<gene>
    <name evidence="1" type="ORF">Vadar_005261</name>
</gene>
<organism evidence="1 2">
    <name type="scientific">Vaccinium darrowii</name>
    <dbReference type="NCBI Taxonomy" id="229202"/>
    <lineage>
        <taxon>Eukaryota</taxon>
        <taxon>Viridiplantae</taxon>
        <taxon>Streptophyta</taxon>
        <taxon>Embryophyta</taxon>
        <taxon>Tracheophyta</taxon>
        <taxon>Spermatophyta</taxon>
        <taxon>Magnoliopsida</taxon>
        <taxon>eudicotyledons</taxon>
        <taxon>Gunneridae</taxon>
        <taxon>Pentapetalae</taxon>
        <taxon>asterids</taxon>
        <taxon>Ericales</taxon>
        <taxon>Ericaceae</taxon>
        <taxon>Vaccinioideae</taxon>
        <taxon>Vaccinieae</taxon>
        <taxon>Vaccinium</taxon>
    </lineage>
</organism>